<evidence type="ECO:0000313" key="2">
    <source>
        <dbReference type="EMBL" id="KAG5669386.1"/>
    </source>
</evidence>
<dbReference type="PROSITE" id="PS50132">
    <property type="entry name" value="RGS"/>
    <property type="match status" value="1"/>
</dbReference>
<dbReference type="SUPFAM" id="SSF52540">
    <property type="entry name" value="P-loop containing nucleoside triphosphate hydrolases"/>
    <property type="match status" value="1"/>
</dbReference>
<dbReference type="SUPFAM" id="SSF48403">
    <property type="entry name" value="Ankyrin repeat"/>
    <property type="match status" value="1"/>
</dbReference>
<evidence type="ECO:0000259" key="1">
    <source>
        <dbReference type="PROSITE" id="PS50132"/>
    </source>
</evidence>
<keyword evidence="3" id="KW-1185">Reference proteome</keyword>
<protein>
    <recommendedName>
        <fullName evidence="1">RGS domain-containing protein</fullName>
    </recommendedName>
</protein>
<name>A0A9J6BI49_POLVA</name>
<dbReference type="InterPro" id="IPR016137">
    <property type="entry name" value="RGS"/>
</dbReference>
<gene>
    <name evidence="2" type="ORF">PVAND_017273</name>
</gene>
<comment type="caution">
    <text evidence="2">The sequence shown here is derived from an EMBL/GenBank/DDBJ whole genome shotgun (WGS) entry which is preliminary data.</text>
</comment>
<accession>A0A9J6BI49</accession>
<feature type="domain" description="RGS" evidence="1">
    <location>
        <begin position="1841"/>
        <end position="1877"/>
    </location>
</feature>
<dbReference type="InterPro" id="IPR027417">
    <property type="entry name" value="P-loop_NTPase"/>
</dbReference>
<evidence type="ECO:0000313" key="3">
    <source>
        <dbReference type="Proteomes" id="UP001107558"/>
    </source>
</evidence>
<dbReference type="OrthoDB" id="7739966at2759"/>
<dbReference type="EMBL" id="JADBJN010000004">
    <property type="protein sequence ID" value="KAG5669386.1"/>
    <property type="molecule type" value="Genomic_DNA"/>
</dbReference>
<reference evidence="2" key="1">
    <citation type="submission" date="2021-03" db="EMBL/GenBank/DDBJ databases">
        <title>Chromosome level genome of the anhydrobiotic midge Polypedilum vanderplanki.</title>
        <authorList>
            <person name="Yoshida Y."/>
            <person name="Kikawada T."/>
            <person name="Gusev O."/>
        </authorList>
    </citation>
    <scope>NUCLEOTIDE SEQUENCE</scope>
    <source>
        <strain evidence="2">NIAS01</strain>
        <tissue evidence="2">Whole body or cell culture</tissue>
    </source>
</reference>
<proteinExistence type="predicted"/>
<sequence length="2270" mass="271204">MQSTIILEFEKDNSTFIDTLQNRQPSTNENIKTLEVKKFSSLKEIEKFIASSQIRAALSLYFPQLYSLKLINDNHFDLENSIQFRSQEFDDKNKFLLSIESSDGSHMILYWKNLKNEEFYQLNLNTDVPKIVKNFIFECIFKILQDKEGAVTSYSTSGLSLSTLTSTEWSNLLVEAILEGNLQIIKELLKFPFDVNEEFLMNDEESKEPQSFYLIDVVFKAKRFDIMLELLKKNSIYPKEYKKMKEKERPREIEDFLQISKNLFIAIKNDERTKVDEILKNNSNLRYFFNENNLSAATIAIRNRKIEIYKILLAQNLCFGAHEIVANINDQNFLEIIRNLHSESSLNFPDYHILILISKSVIFHSNSNIFESFKIVKETFEFLNKIPEVKPVLHILALDKKTKFHFDFNKTSIAHMNLAFPDRKFREFIRETRGVFHSLSHHIYIGAKNLFDERTKAITRASIAHEFYHCGFHLIFMNNRLPFAINDESNKAKFFEILDECEKLKDKEEIIKAVFSYYEDSDKENTKLKRARELAVRVPHMMTEYFDDKEKIKDLKIIFKKLFDYHYQIVMPEFQNALPLFENLANTEILINFKNLTVPLKAAIFYSNVNFQGKQIKLNEIADEKILENLKSEQIRDILNRKIITIGKEPIKLNENYIERDFIDYNFDSKITEINLATGELELTGECKENFKNFNLIIEEVKESKIFLLADHSGAGKSLTMKKSCIEIKEKFKNYFVSFVDLKQHLEIFEKFKNIEGLSEISLLEEILNEILKPSDDFELSILNRLFKSDQMILFFDALDEIAPKYEEFFLKLIKSIKNLTKNQQWIATRPQHIEKLKTEFDQKAYKLLPLDEAKTKKFIQNFAETQNVDQNLFGKIKDITGNINLIDNPLMLKMIVKLHMTGELKTTNFNRFSLYDAMFNTKREILTDKGKVANFDATIESNLTLWKVHQVYAIQTIFPNEKFENFLQKLPKAANNSKKRRKLSKFVNFEDFELLRQWKNDKSNWTADAIARCGFLTVHNWNNENEYPEFVHRTFAEYFVTKFIINSVKEAIKSHKFTEEFDMTIKFTAFLIDGFCKISNNDDGIYGFILDYLTLNDLNEIKIGKQFLKLLLTKEVKNFIIKILNYNFWYSKQNIAKIVVNLLKLPQINNFKFINQLTLIENGHSKMFQIIFKNQNSAIEVVEIFKILKSTNLPNWHQLTGYGKNIEELRIENFEIIQIESQNEEIKLIYQLLWLLANANEISMNELEQFLSSFIQKFSFSILKSQSLILKFFEILQKYFKESKEIFDNFFFKFLDGFFSDIKKLMNFNENQQIIENLNKFLNLLENFFNSDPKYENEVTEKISKIFESSKSQLNCFQILFNFCGNFDKIFESIEILKMKFKNDWPKHTGYNQNHENISDSRQIKEHKVNDLRAILNLEIPFSHFESFYENHLYNIFKLSIMYDEISLTENIFKIQEKNNSKKLNFALHCAFLKILWIDDKYKDRNKKTFETLISMTTEVLRICDKFLIFKDNNLYKYHPLFQAISYDNEIELNIYKKKFSSEEILKIIFEHFSTFVLLEKPEKFKDFLNEVFDANLNGNFLEKFTWTESNEYFHSDEVYKLHSQNCFYFFNLISRIDCSNLLNDLENFFYNHLFFALFYAFLCRPIIDKFFEILEKYFNDEKLKVSKVMQKSLDETCFFEPGYIYGRDDFAACKSNIEYFWRKFEKFFNSNRELICEILMSDYEFKNPLVIGIYYEINENFLKEFCFKYIESNEIFKNIVLNIRSISIFFDEEFFDKFIYENFMTNIERKNELKNFFEIISNDDEKIFLKQIEDKLRKIKGDRFISYKTKTENSLKFLNFLFKLSESLNVSLFKSFCFSKIEKNSLKFFNSTEEFFNYAFQNDVKDLNEILDIKFYDEQKIIPATSLKFFAFDVFYQKLQNNSIKNSLDWIRKFLLIECETNQIHPLIVALCYNYSHVVKLYKKHLSNEENLKILLNHLTEIRLFSISSKEIFMNFFTFVFNENFIDETKIEFLYPANNEKVYERFSNHSQILFYFLNSISSCDCSNVLNNIENFFHNQFWSVLFDGFCFRSIFDEIFKILEKYFKNKKVKVVEWIKKAFDLTTFFNPNDRQNIAACQSNIELFWNKFENFFNSNCDFMKEILLSDYKFCHPLVICIYYDMNFLKKIYSKYCNTNEILKIFHSNFNSIARFYDERNFEKFIVENFLSNEEDRNNFIVFLYENSIFDKIKNEDGKIIDDNFVKKEKKIENLRKFSKMLKRLRAENMDTI</sequence>
<organism evidence="2 3">
    <name type="scientific">Polypedilum vanderplanki</name>
    <name type="common">Sleeping chironomid midge</name>
    <dbReference type="NCBI Taxonomy" id="319348"/>
    <lineage>
        <taxon>Eukaryota</taxon>
        <taxon>Metazoa</taxon>
        <taxon>Ecdysozoa</taxon>
        <taxon>Arthropoda</taxon>
        <taxon>Hexapoda</taxon>
        <taxon>Insecta</taxon>
        <taxon>Pterygota</taxon>
        <taxon>Neoptera</taxon>
        <taxon>Endopterygota</taxon>
        <taxon>Diptera</taxon>
        <taxon>Nematocera</taxon>
        <taxon>Chironomoidea</taxon>
        <taxon>Chironomidae</taxon>
        <taxon>Chironominae</taxon>
        <taxon>Polypedilum</taxon>
        <taxon>Polypedilum</taxon>
    </lineage>
</organism>
<dbReference type="InterPro" id="IPR036770">
    <property type="entry name" value="Ankyrin_rpt-contain_sf"/>
</dbReference>
<dbReference type="Proteomes" id="UP001107558">
    <property type="component" value="Chromosome 4"/>
</dbReference>